<keyword evidence="3 5" id="KW-1133">Transmembrane helix</keyword>
<feature type="transmembrane region" description="Helical" evidence="5">
    <location>
        <begin position="316"/>
        <end position="339"/>
    </location>
</feature>
<feature type="transmembrane region" description="Helical" evidence="5">
    <location>
        <begin position="178"/>
        <end position="197"/>
    </location>
</feature>
<keyword evidence="4 5" id="KW-0472">Membrane</keyword>
<evidence type="ECO:0000256" key="1">
    <source>
        <dbReference type="ARBA" id="ARBA00004651"/>
    </source>
</evidence>
<name>A0AAW9RSF5_9HYPH</name>
<dbReference type="RefSeq" id="WP_340330034.1">
    <property type="nucleotide sequence ID" value="NZ_JAZHOF010000004.1"/>
</dbReference>
<dbReference type="EMBL" id="JAZHOF010000004">
    <property type="protein sequence ID" value="MEJ8572349.1"/>
    <property type="molecule type" value="Genomic_DNA"/>
</dbReference>
<evidence type="ECO:0008006" key="8">
    <source>
        <dbReference type="Google" id="ProtNLM"/>
    </source>
</evidence>
<reference evidence="6 7" key="1">
    <citation type="submission" date="2024-02" db="EMBL/GenBank/DDBJ databases">
        <title>Genome analysis and characterization of Microbaculum marinisediminis sp. nov., isolated from marine sediment.</title>
        <authorList>
            <person name="Du Z.-J."/>
            <person name="Ye Y.-Q."/>
            <person name="Zhang Z.-R."/>
            <person name="Yuan S.-M."/>
            <person name="Zhang X.-Y."/>
        </authorList>
    </citation>
    <scope>NUCLEOTIDE SEQUENCE [LARGE SCALE GENOMIC DNA]</scope>
    <source>
        <strain evidence="6 7">SDUM1044001</strain>
    </source>
</reference>
<dbReference type="GO" id="GO:0005886">
    <property type="term" value="C:plasma membrane"/>
    <property type="evidence" value="ECO:0007669"/>
    <property type="project" value="UniProtKB-SubCell"/>
</dbReference>
<sequence>MTIKSRITDTKTYSSVNSGYRIVATRTRRYLESLRWLIGRLMRVDRTRVLVIIGLTTAGRFMQMGAFAGVIWYFVALENNKTIDFLTYSVDPRGLGAMALVVAFVTVVLIAATVLIYKSVVMSFDVGVTFAKHVLVSTMTLENAWPVRRSLASTGTMSVQAHDLCRERLRLFRPVQTLLSLPRHLLLAVLAIGGMLYTSATAVGILSLLAVPALIFNYRISRAVVIAQRDNKVAVKEYRREAKHTLNQLGNERKLRLNRATMPERLVEGDANRNAFRAFGVRIMSPPKSEFVANVLSAIAIAIIGLYLGYEAISGAMPLALVIGFFVLLRLAMSGLTGFTVSLTSYARFYETIRNAYEYLTSPLQEGTRFAGRVTLRTPKTAAHLTAAVEEDVELKRGVPIAVISPAEPNRYTQYFFAQALGWHQRLGARRKLNASTIVCTTALAEPSSLQERGIAAVDPDALAQKLAGTAAESFAPSGDVVNKALAGYRRLQSSDHARIGMLVCLLSSADHIVFDAKLIKSLDEKERLAWLSVFSDRYITVAYNLDNVGAGLVGEELGLVLDYERLLGLIRMKDAEQAALEVKKSWKKPVDSDEDEDSDIE</sequence>
<gene>
    <name evidence="6" type="ORF">V3328_12740</name>
</gene>
<proteinExistence type="predicted"/>
<keyword evidence="7" id="KW-1185">Reference proteome</keyword>
<evidence type="ECO:0000256" key="2">
    <source>
        <dbReference type="ARBA" id="ARBA00022692"/>
    </source>
</evidence>
<evidence type="ECO:0000256" key="4">
    <source>
        <dbReference type="ARBA" id="ARBA00023136"/>
    </source>
</evidence>
<evidence type="ECO:0000313" key="7">
    <source>
        <dbReference type="Proteomes" id="UP001378188"/>
    </source>
</evidence>
<dbReference type="AlphaFoldDB" id="A0AAW9RSF5"/>
<dbReference type="Proteomes" id="UP001378188">
    <property type="component" value="Unassembled WGS sequence"/>
</dbReference>
<evidence type="ECO:0000256" key="5">
    <source>
        <dbReference type="SAM" id="Phobius"/>
    </source>
</evidence>
<feature type="transmembrane region" description="Helical" evidence="5">
    <location>
        <begin position="95"/>
        <end position="117"/>
    </location>
</feature>
<dbReference type="InterPro" id="IPR036640">
    <property type="entry name" value="ABC1_TM_sf"/>
</dbReference>
<comment type="caution">
    <text evidence="6">The sequence shown here is derived from an EMBL/GenBank/DDBJ whole genome shotgun (WGS) entry which is preliminary data.</text>
</comment>
<organism evidence="6 7">
    <name type="scientific">Microbaculum marinum</name>
    <dbReference type="NCBI Taxonomy" id="1764581"/>
    <lineage>
        <taxon>Bacteria</taxon>
        <taxon>Pseudomonadati</taxon>
        <taxon>Pseudomonadota</taxon>
        <taxon>Alphaproteobacteria</taxon>
        <taxon>Hyphomicrobiales</taxon>
        <taxon>Tepidamorphaceae</taxon>
        <taxon>Microbaculum</taxon>
    </lineage>
</organism>
<evidence type="ECO:0000256" key="3">
    <source>
        <dbReference type="ARBA" id="ARBA00022989"/>
    </source>
</evidence>
<evidence type="ECO:0000313" key="6">
    <source>
        <dbReference type="EMBL" id="MEJ8572349.1"/>
    </source>
</evidence>
<dbReference type="GO" id="GO:0005524">
    <property type="term" value="F:ATP binding"/>
    <property type="evidence" value="ECO:0007669"/>
    <property type="project" value="InterPro"/>
</dbReference>
<comment type="subcellular location">
    <subcellularLocation>
        <location evidence="1">Cell membrane</location>
        <topology evidence="1">Multi-pass membrane protein</topology>
    </subcellularLocation>
</comment>
<accession>A0AAW9RSF5</accession>
<keyword evidence="2 5" id="KW-0812">Transmembrane</keyword>
<feature type="transmembrane region" description="Helical" evidence="5">
    <location>
        <begin position="49"/>
        <end position="75"/>
    </location>
</feature>
<protein>
    <recommendedName>
        <fullName evidence="8">ABC transmembrane type-1 domain-containing protein</fullName>
    </recommendedName>
</protein>
<dbReference type="SUPFAM" id="SSF90123">
    <property type="entry name" value="ABC transporter transmembrane region"/>
    <property type="match status" value="1"/>
</dbReference>
<feature type="transmembrane region" description="Helical" evidence="5">
    <location>
        <begin position="291"/>
        <end position="310"/>
    </location>
</feature>